<gene>
    <name evidence="2" type="ORF">NPIL_117781</name>
</gene>
<dbReference type="EMBL" id="BMAW01019215">
    <property type="protein sequence ID" value="GFT62195.1"/>
    <property type="molecule type" value="Genomic_DNA"/>
</dbReference>
<comment type="caution">
    <text evidence="2">The sequence shown here is derived from an EMBL/GenBank/DDBJ whole genome shotgun (WGS) entry which is preliminary data.</text>
</comment>
<dbReference type="Proteomes" id="UP000887013">
    <property type="component" value="Unassembled WGS sequence"/>
</dbReference>
<protein>
    <submittedName>
        <fullName evidence="2">Uncharacterized protein</fullName>
    </submittedName>
</protein>
<evidence type="ECO:0000256" key="1">
    <source>
        <dbReference type="SAM" id="MobiDB-lite"/>
    </source>
</evidence>
<keyword evidence="3" id="KW-1185">Reference proteome</keyword>
<dbReference type="OrthoDB" id="6462501at2759"/>
<proteinExistence type="predicted"/>
<sequence>MSLVNREICFIKGGLTKLERGGKQSILLNKRSFNTLHEEDTARFTALLDARLAHDTAVLPPFPPMTCVQTIPKRPTFTTTPAVEGSVRREKKSTK</sequence>
<organism evidence="2 3">
    <name type="scientific">Nephila pilipes</name>
    <name type="common">Giant wood spider</name>
    <name type="synonym">Nephila maculata</name>
    <dbReference type="NCBI Taxonomy" id="299642"/>
    <lineage>
        <taxon>Eukaryota</taxon>
        <taxon>Metazoa</taxon>
        <taxon>Ecdysozoa</taxon>
        <taxon>Arthropoda</taxon>
        <taxon>Chelicerata</taxon>
        <taxon>Arachnida</taxon>
        <taxon>Araneae</taxon>
        <taxon>Araneomorphae</taxon>
        <taxon>Entelegynae</taxon>
        <taxon>Araneoidea</taxon>
        <taxon>Nephilidae</taxon>
        <taxon>Nephila</taxon>
    </lineage>
</organism>
<evidence type="ECO:0000313" key="3">
    <source>
        <dbReference type="Proteomes" id="UP000887013"/>
    </source>
</evidence>
<dbReference type="AlphaFoldDB" id="A0A8X6PBH9"/>
<feature type="region of interest" description="Disordered" evidence="1">
    <location>
        <begin position="76"/>
        <end position="95"/>
    </location>
</feature>
<name>A0A8X6PBH9_NEPPI</name>
<accession>A0A8X6PBH9</accession>
<reference evidence="2" key="1">
    <citation type="submission" date="2020-08" db="EMBL/GenBank/DDBJ databases">
        <title>Multicomponent nature underlies the extraordinary mechanical properties of spider dragline silk.</title>
        <authorList>
            <person name="Kono N."/>
            <person name="Nakamura H."/>
            <person name="Mori M."/>
            <person name="Yoshida Y."/>
            <person name="Ohtoshi R."/>
            <person name="Malay A.D."/>
            <person name="Moran D.A.P."/>
            <person name="Tomita M."/>
            <person name="Numata K."/>
            <person name="Arakawa K."/>
        </authorList>
    </citation>
    <scope>NUCLEOTIDE SEQUENCE</scope>
</reference>
<evidence type="ECO:0000313" key="2">
    <source>
        <dbReference type="EMBL" id="GFT62195.1"/>
    </source>
</evidence>